<dbReference type="InterPro" id="IPR036388">
    <property type="entry name" value="WH-like_DNA-bd_sf"/>
</dbReference>
<dbReference type="PANTHER" id="PTHR30173">
    <property type="entry name" value="SIGMA 19 FACTOR"/>
    <property type="match status" value="1"/>
</dbReference>
<keyword evidence="3" id="KW-0731">Sigma factor</keyword>
<dbReference type="Gene3D" id="1.10.10.10">
    <property type="entry name" value="Winged helix-like DNA-binding domain superfamily/Winged helix DNA-binding domain"/>
    <property type="match status" value="1"/>
</dbReference>
<keyword evidence="2" id="KW-0805">Transcription regulation</keyword>
<dbReference type="InterPro" id="IPR013249">
    <property type="entry name" value="RNA_pol_sigma70_r4_t2"/>
</dbReference>
<keyword evidence="4" id="KW-0804">Transcription</keyword>
<evidence type="ECO:0000256" key="3">
    <source>
        <dbReference type="ARBA" id="ARBA00023082"/>
    </source>
</evidence>
<dbReference type="RefSeq" id="WP_259612687.1">
    <property type="nucleotide sequence ID" value="NZ_CP091139.2"/>
</dbReference>
<evidence type="ECO:0000256" key="1">
    <source>
        <dbReference type="ARBA" id="ARBA00010641"/>
    </source>
</evidence>
<evidence type="ECO:0000256" key="2">
    <source>
        <dbReference type="ARBA" id="ARBA00023015"/>
    </source>
</evidence>
<dbReference type="SUPFAM" id="SSF88659">
    <property type="entry name" value="Sigma3 and sigma4 domains of RNA polymerase sigma factors"/>
    <property type="match status" value="1"/>
</dbReference>
<feature type="domain" description="RNA polymerase sigma factor 70 region 4 type 2" evidence="5">
    <location>
        <begin position="45"/>
        <end position="80"/>
    </location>
</feature>
<evidence type="ECO:0000313" key="7">
    <source>
        <dbReference type="Proteomes" id="UP001054811"/>
    </source>
</evidence>
<name>A0ABY5NLQ0_9MICO</name>
<protein>
    <recommendedName>
        <fullName evidence="5">RNA polymerase sigma factor 70 region 4 type 2 domain-containing protein</fullName>
    </recommendedName>
</protein>
<dbReference type="Pfam" id="PF08281">
    <property type="entry name" value="Sigma70_r4_2"/>
    <property type="match status" value="1"/>
</dbReference>
<dbReference type="InterPro" id="IPR013324">
    <property type="entry name" value="RNA_pol_sigma_r3/r4-like"/>
</dbReference>
<keyword evidence="7" id="KW-1185">Reference proteome</keyword>
<dbReference type="Proteomes" id="UP001054811">
    <property type="component" value="Chromosome"/>
</dbReference>
<comment type="similarity">
    <text evidence="1">Belongs to the sigma-70 factor family. ECF subfamily.</text>
</comment>
<proteinExistence type="inferred from homology"/>
<evidence type="ECO:0000259" key="5">
    <source>
        <dbReference type="Pfam" id="PF08281"/>
    </source>
</evidence>
<gene>
    <name evidence="6" type="ORF">L2X98_23345</name>
</gene>
<dbReference type="PANTHER" id="PTHR30173:SF36">
    <property type="entry name" value="ECF RNA POLYMERASE SIGMA FACTOR SIGJ"/>
    <property type="match status" value="1"/>
</dbReference>
<sequence>MAINELTSAHARHEVATAEWQDCAAREDDPATHAERTAALDAAAARLAAHLTPAERAAFVLRVGFDYPYARIAALLETSAAEPVSSSAGLGATFCAHPHGPSPAASRTATCCAN</sequence>
<dbReference type="InterPro" id="IPR052704">
    <property type="entry name" value="ECF_Sigma-70_Domain"/>
</dbReference>
<evidence type="ECO:0000313" key="6">
    <source>
        <dbReference type="EMBL" id="UUT36039.1"/>
    </source>
</evidence>
<accession>A0ABY5NLQ0</accession>
<reference evidence="6" key="1">
    <citation type="submission" date="2022-01" db="EMBL/GenBank/DDBJ databases">
        <title>Microbacterium eymi and Microbacterium rhizovicinus sp. nov., isolated from the rhizospheric soil of Elymus tsukushiensis, a plant native to the Dokdo Islands, Republic of Korea.</title>
        <authorList>
            <person name="Hwang Y.J."/>
        </authorList>
    </citation>
    <scope>NUCLEOTIDE SEQUENCE</scope>
    <source>
        <strain evidence="6">KUDC0405</strain>
    </source>
</reference>
<organism evidence="6 7">
    <name type="scientific">Microbacterium elymi</name>
    <dbReference type="NCBI Taxonomy" id="2909587"/>
    <lineage>
        <taxon>Bacteria</taxon>
        <taxon>Bacillati</taxon>
        <taxon>Actinomycetota</taxon>
        <taxon>Actinomycetes</taxon>
        <taxon>Micrococcales</taxon>
        <taxon>Microbacteriaceae</taxon>
        <taxon>Microbacterium</taxon>
    </lineage>
</organism>
<dbReference type="EMBL" id="CP091139">
    <property type="protein sequence ID" value="UUT36039.1"/>
    <property type="molecule type" value="Genomic_DNA"/>
</dbReference>
<evidence type="ECO:0000256" key="4">
    <source>
        <dbReference type="ARBA" id="ARBA00023163"/>
    </source>
</evidence>